<dbReference type="KEGG" id="halc:EY643_13920"/>
<feature type="region of interest" description="Disordered" evidence="1">
    <location>
        <begin position="69"/>
        <end position="93"/>
    </location>
</feature>
<feature type="region of interest" description="Disordered" evidence="1">
    <location>
        <begin position="1"/>
        <end position="23"/>
    </location>
</feature>
<dbReference type="OrthoDB" id="10001230at2"/>
<evidence type="ECO:0000313" key="3">
    <source>
        <dbReference type="Proteomes" id="UP000326287"/>
    </source>
</evidence>
<proteinExistence type="predicted"/>
<feature type="compositionally biased region" description="Basic and acidic residues" evidence="1">
    <location>
        <begin position="72"/>
        <end position="93"/>
    </location>
</feature>
<dbReference type="EMBL" id="CP036422">
    <property type="protein sequence ID" value="QFU76661.1"/>
    <property type="molecule type" value="Genomic_DNA"/>
</dbReference>
<name>A0A5P9NLG1_9GAMM</name>
<sequence length="93" mass="10029">MELQPDEGLNLVSPTGPVQLTPDENGRVNLEAIVRTPVQGRHYLGISTSSGAGMSRSFSIAVQVGTQAIQPKVDRDEPGSENIRRMPAEESTR</sequence>
<keyword evidence="3" id="KW-1185">Reference proteome</keyword>
<reference evidence="2 3" key="1">
    <citation type="submission" date="2019-02" db="EMBL/GenBank/DDBJ databases">
        <authorList>
            <person name="Li S.-H."/>
        </authorList>
    </citation>
    <scope>NUCLEOTIDE SEQUENCE [LARGE SCALE GENOMIC DNA]</scope>
    <source>
        <strain evidence="2 3">IMCC14385</strain>
    </source>
</reference>
<accession>A0A5P9NLG1</accession>
<gene>
    <name evidence="2" type="ORF">EY643_13920</name>
</gene>
<dbReference type="AlphaFoldDB" id="A0A5P9NLG1"/>
<evidence type="ECO:0000313" key="2">
    <source>
        <dbReference type="EMBL" id="QFU76661.1"/>
    </source>
</evidence>
<protein>
    <submittedName>
        <fullName evidence="2">Uncharacterized protein</fullName>
    </submittedName>
</protein>
<organism evidence="2 3">
    <name type="scientific">Halioglobus maricola</name>
    <dbReference type="NCBI Taxonomy" id="2601894"/>
    <lineage>
        <taxon>Bacteria</taxon>
        <taxon>Pseudomonadati</taxon>
        <taxon>Pseudomonadota</taxon>
        <taxon>Gammaproteobacteria</taxon>
        <taxon>Cellvibrionales</taxon>
        <taxon>Halieaceae</taxon>
        <taxon>Halioglobus</taxon>
    </lineage>
</organism>
<dbReference type="Proteomes" id="UP000326287">
    <property type="component" value="Chromosome"/>
</dbReference>
<evidence type="ECO:0000256" key="1">
    <source>
        <dbReference type="SAM" id="MobiDB-lite"/>
    </source>
</evidence>